<name>A0A0K0F4N3_STRVS</name>
<proteinExistence type="predicted"/>
<feature type="transmembrane region" description="Helical" evidence="1">
    <location>
        <begin position="135"/>
        <end position="157"/>
    </location>
</feature>
<feature type="transmembrane region" description="Helical" evidence="1">
    <location>
        <begin position="28"/>
        <end position="47"/>
    </location>
</feature>
<dbReference type="AlphaFoldDB" id="A0A0K0F4N3"/>
<feature type="transmembrane region" description="Helical" evidence="1">
    <location>
        <begin position="59"/>
        <end position="83"/>
    </location>
</feature>
<sequence length="325" mass="37921">MNNSKLETTTANVNSIDREYIVYNSQVGVYQFIIFACNSIILIRMFMNPILKKMPLIKINIEALTISYMFQSIFKIIPILLYLHSYSWGDSINKNICSSFQNFANSVHSVVDLIPFTLSVVRFNIIIMKRTKHFWIFWMFLSQIVLIKIMSGIYPSISSNSFNQKNYSCPYVKNINDVFMNVLRYFVIVTEFLFPILGIIVNILILYKTLRIYDKMGRMEEKKEQKQLFWSMTIQILMPIILHLPSIYVLILRLSGMLSISFVKLFSGIEPQISLIIICDVLNTFSYSTSVFLSIIFITKLRNIFFGGFFVIALTKDRTLTRKSF</sequence>
<dbReference type="Proteomes" id="UP000035680">
    <property type="component" value="Unassembled WGS sequence"/>
</dbReference>
<keyword evidence="2" id="KW-1185">Reference proteome</keyword>
<feature type="transmembrane region" description="Helical" evidence="1">
    <location>
        <begin position="185"/>
        <end position="207"/>
    </location>
</feature>
<feature type="transmembrane region" description="Helical" evidence="1">
    <location>
        <begin position="291"/>
        <end position="314"/>
    </location>
</feature>
<evidence type="ECO:0000313" key="2">
    <source>
        <dbReference type="Proteomes" id="UP000035680"/>
    </source>
</evidence>
<keyword evidence="1" id="KW-1133">Transmembrane helix</keyword>
<protein>
    <submittedName>
        <fullName evidence="3">G_PROTEIN_RECEP_F1_2 domain-containing protein</fullName>
    </submittedName>
</protein>
<evidence type="ECO:0000313" key="3">
    <source>
        <dbReference type="WBParaSite" id="SVE_0377200.1"/>
    </source>
</evidence>
<accession>A0A0K0F4N3</accession>
<keyword evidence="1" id="KW-0812">Transmembrane</keyword>
<keyword evidence="1" id="KW-0472">Membrane</keyword>
<reference evidence="3" key="2">
    <citation type="submission" date="2015-08" db="UniProtKB">
        <authorList>
            <consortium name="WormBaseParasite"/>
        </authorList>
    </citation>
    <scope>IDENTIFICATION</scope>
</reference>
<dbReference type="WBParaSite" id="SVE_0377200.1">
    <property type="protein sequence ID" value="SVE_0377200.1"/>
    <property type="gene ID" value="SVE_0377200"/>
</dbReference>
<organism evidence="2 3">
    <name type="scientific">Strongyloides venezuelensis</name>
    <name type="common">Threadworm</name>
    <dbReference type="NCBI Taxonomy" id="75913"/>
    <lineage>
        <taxon>Eukaryota</taxon>
        <taxon>Metazoa</taxon>
        <taxon>Ecdysozoa</taxon>
        <taxon>Nematoda</taxon>
        <taxon>Chromadorea</taxon>
        <taxon>Rhabditida</taxon>
        <taxon>Tylenchina</taxon>
        <taxon>Panagrolaimomorpha</taxon>
        <taxon>Strongyloidoidea</taxon>
        <taxon>Strongyloididae</taxon>
        <taxon>Strongyloides</taxon>
    </lineage>
</organism>
<reference evidence="2" key="1">
    <citation type="submission" date="2014-07" db="EMBL/GenBank/DDBJ databases">
        <authorList>
            <person name="Martin A.A"/>
            <person name="De Silva N."/>
        </authorList>
    </citation>
    <scope>NUCLEOTIDE SEQUENCE</scope>
</reference>
<evidence type="ECO:0000256" key="1">
    <source>
        <dbReference type="SAM" id="Phobius"/>
    </source>
</evidence>
<feature type="transmembrane region" description="Helical" evidence="1">
    <location>
        <begin position="228"/>
        <end position="251"/>
    </location>
</feature>